<dbReference type="EMBL" id="JBEYBN010000089">
    <property type="protein sequence ID" value="MEU2271987.1"/>
    <property type="molecule type" value="Genomic_DNA"/>
</dbReference>
<dbReference type="Proteomes" id="UP001550603">
    <property type="component" value="Unassembled WGS sequence"/>
</dbReference>
<reference evidence="2 3" key="1">
    <citation type="submission" date="2024-06" db="EMBL/GenBank/DDBJ databases">
        <title>The Natural Products Discovery Center: Release of the First 8490 Sequenced Strains for Exploring Actinobacteria Biosynthetic Diversity.</title>
        <authorList>
            <person name="Kalkreuter E."/>
            <person name="Kautsar S.A."/>
            <person name="Yang D."/>
            <person name="Bader C.D."/>
            <person name="Teijaro C.N."/>
            <person name="Fluegel L."/>
            <person name="Davis C.M."/>
            <person name="Simpson J.R."/>
            <person name="Lauterbach L."/>
            <person name="Steele A.D."/>
            <person name="Gui C."/>
            <person name="Meng S."/>
            <person name="Li G."/>
            <person name="Viehrig K."/>
            <person name="Ye F."/>
            <person name="Su P."/>
            <person name="Kiefer A.F."/>
            <person name="Nichols A."/>
            <person name="Cepeda A.J."/>
            <person name="Yan W."/>
            <person name="Fan B."/>
            <person name="Jiang Y."/>
            <person name="Adhikari A."/>
            <person name="Zheng C.-J."/>
            <person name="Schuster L."/>
            <person name="Cowan T.M."/>
            <person name="Smanski M.J."/>
            <person name="Chevrette M.G."/>
            <person name="De Carvalho L.P.S."/>
            <person name="Shen B."/>
        </authorList>
    </citation>
    <scope>NUCLEOTIDE SEQUENCE [LARGE SCALE GENOMIC DNA]</scope>
    <source>
        <strain evidence="2 3">NPDC019583</strain>
    </source>
</reference>
<dbReference type="InterPro" id="IPR030914">
    <property type="entry name" value="Mob_CxxC_CxxC"/>
</dbReference>
<name>A0ABV2Y7H1_9ACTN</name>
<evidence type="ECO:0000256" key="1">
    <source>
        <dbReference type="SAM" id="Phobius"/>
    </source>
</evidence>
<feature type="transmembrane region" description="Helical" evidence="1">
    <location>
        <begin position="39"/>
        <end position="58"/>
    </location>
</feature>
<keyword evidence="1" id="KW-0472">Membrane</keyword>
<proteinExistence type="predicted"/>
<feature type="transmembrane region" description="Helical" evidence="1">
    <location>
        <begin position="64"/>
        <end position="87"/>
    </location>
</feature>
<gene>
    <name evidence="2" type="ORF">ABZ568_37270</name>
</gene>
<evidence type="ECO:0000313" key="3">
    <source>
        <dbReference type="Proteomes" id="UP001550603"/>
    </source>
</evidence>
<keyword evidence="1" id="KW-0812">Transmembrane</keyword>
<keyword evidence="1" id="KW-1133">Transmembrane helix</keyword>
<organism evidence="2 3">
    <name type="scientific">Streptomyces olindensis</name>
    <dbReference type="NCBI Taxonomy" id="358823"/>
    <lineage>
        <taxon>Bacteria</taxon>
        <taxon>Bacillati</taxon>
        <taxon>Actinomycetota</taxon>
        <taxon>Actinomycetes</taxon>
        <taxon>Kitasatosporales</taxon>
        <taxon>Streptomycetaceae</taxon>
        <taxon>Streptomyces</taxon>
    </lineage>
</organism>
<sequence>MAAGIDDYRRKCWDAALHAYGTSHIFQKRASRLKRKTDVLTWIGFAVPLLIGALVGTFGRDRLWSVVLVVGSVIAAAQLVMSLWSLVKRWPEELAYSSASATANESLASRFAALGEDPPGLAALRTQLEKLNVEDAARRERDNEKNVTEKERRMGMRAALRKFQRRCPACQQVPTTMDPSDCGVCGKF</sequence>
<accession>A0ABV2Y7H1</accession>
<dbReference type="RefSeq" id="WP_037766372.1">
    <property type="nucleotide sequence ID" value="NZ_JBEYBN010000089.1"/>
</dbReference>
<dbReference type="NCBIfam" id="TIGR04402">
    <property type="entry name" value="mob_CxxC_CxxC"/>
    <property type="match status" value="1"/>
</dbReference>
<protein>
    <submittedName>
        <fullName evidence="2">Mobilome CxxCx(11)CxxC protein</fullName>
    </submittedName>
</protein>
<comment type="caution">
    <text evidence="2">The sequence shown here is derived from an EMBL/GenBank/DDBJ whole genome shotgun (WGS) entry which is preliminary data.</text>
</comment>
<evidence type="ECO:0000313" key="2">
    <source>
        <dbReference type="EMBL" id="MEU2271987.1"/>
    </source>
</evidence>
<keyword evidence="3" id="KW-1185">Reference proteome</keyword>